<dbReference type="Proteomes" id="UP001212997">
    <property type="component" value="Unassembled WGS sequence"/>
</dbReference>
<evidence type="ECO:0000313" key="1">
    <source>
        <dbReference type="EMBL" id="KAJ3478197.1"/>
    </source>
</evidence>
<name>A0AAD5YES4_9APHY</name>
<protein>
    <submittedName>
        <fullName evidence="1">Uncharacterized protein</fullName>
    </submittedName>
</protein>
<proteinExistence type="predicted"/>
<accession>A0AAD5YES4</accession>
<sequence length="276" mass="30987">MAGYTSTPSRVVSQPMKSRAHYCFQHPDITALIVQEMTEGSSQITRSSQKNLAVFARICHSTVDCALRALWRQQDGLDNLIRTLPADLWAKAWMGRVESEESDDVEEYDRDVDDLDETVNQVHLIGKKREVYSLKKPLTSFEWQRFEYYAAFIKQLCLGYQGSGVRSMEWSPDVSSALQFHRLFLEEPLFLGLVSPSYAEAYIGPYSFQDAVDPNLLVLLPGHVTQIGAHGDIQTSWCFRVCRHTPFIGLCSPSLPEDLQSESLGRGICAPSGATS</sequence>
<organism evidence="1 2">
    <name type="scientific">Meripilus lineatus</name>
    <dbReference type="NCBI Taxonomy" id="2056292"/>
    <lineage>
        <taxon>Eukaryota</taxon>
        <taxon>Fungi</taxon>
        <taxon>Dikarya</taxon>
        <taxon>Basidiomycota</taxon>
        <taxon>Agaricomycotina</taxon>
        <taxon>Agaricomycetes</taxon>
        <taxon>Polyporales</taxon>
        <taxon>Meripilaceae</taxon>
        <taxon>Meripilus</taxon>
    </lineage>
</organism>
<comment type="caution">
    <text evidence="1">The sequence shown here is derived from an EMBL/GenBank/DDBJ whole genome shotgun (WGS) entry which is preliminary data.</text>
</comment>
<dbReference type="EMBL" id="JANAWD010000531">
    <property type="protein sequence ID" value="KAJ3478197.1"/>
    <property type="molecule type" value="Genomic_DNA"/>
</dbReference>
<keyword evidence="2" id="KW-1185">Reference proteome</keyword>
<dbReference type="AlphaFoldDB" id="A0AAD5YES4"/>
<gene>
    <name evidence="1" type="ORF">NLI96_g9933</name>
</gene>
<reference evidence="1" key="1">
    <citation type="submission" date="2022-07" db="EMBL/GenBank/DDBJ databases">
        <title>Genome Sequence of Physisporinus lineatus.</title>
        <authorList>
            <person name="Buettner E."/>
        </authorList>
    </citation>
    <scope>NUCLEOTIDE SEQUENCE</scope>
    <source>
        <strain evidence="1">VT162</strain>
    </source>
</reference>
<evidence type="ECO:0000313" key="2">
    <source>
        <dbReference type="Proteomes" id="UP001212997"/>
    </source>
</evidence>